<evidence type="ECO:0000256" key="1">
    <source>
        <dbReference type="SAM" id="Phobius"/>
    </source>
</evidence>
<dbReference type="RefSeq" id="WP_271196811.1">
    <property type="nucleotide sequence ID" value="NZ_BSFN01000012.1"/>
</dbReference>
<feature type="transmembrane region" description="Helical" evidence="1">
    <location>
        <begin position="13"/>
        <end position="37"/>
    </location>
</feature>
<dbReference type="AlphaFoldDB" id="A0A9W6NH86"/>
<reference evidence="2" key="2">
    <citation type="submission" date="2023-01" db="EMBL/GenBank/DDBJ databases">
        <authorList>
            <person name="Sun Q."/>
            <person name="Evtushenko L."/>
        </authorList>
    </citation>
    <scope>NUCLEOTIDE SEQUENCE</scope>
    <source>
        <strain evidence="2">VKM B-2935</strain>
    </source>
</reference>
<proteinExistence type="predicted"/>
<name>A0A9W6NH86_9PSED</name>
<dbReference type="EMBL" id="BSFN01000012">
    <property type="protein sequence ID" value="GLK90627.1"/>
    <property type="molecule type" value="Genomic_DNA"/>
</dbReference>
<sequence>MPATASSPWYKHIWPWIIIGMLATSVALTMHMVFIAADGQDTLVTDNYYEAGKGISRSLDRERLAKDLHLEARAQLDEVTGEVSLVLSGGSRPDTLEMNLISPTQAEKDRNLILKRSSTEPDRYIGQLPEAVEGRRFVELLGQQGEQTWRLFEEEKVGPGVELKLGDEPIPGAEEEQR</sequence>
<evidence type="ECO:0000313" key="3">
    <source>
        <dbReference type="Proteomes" id="UP001143328"/>
    </source>
</evidence>
<protein>
    <submittedName>
        <fullName evidence="2">Membrane protein</fullName>
    </submittedName>
</protein>
<keyword evidence="1" id="KW-0812">Transmembrane</keyword>
<organism evidence="2 3">
    <name type="scientific">Pseudomonas turukhanskensis</name>
    <dbReference type="NCBI Taxonomy" id="1806536"/>
    <lineage>
        <taxon>Bacteria</taxon>
        <taxon>Pseudomonadati</taxon>
        <taxon>Pseudomonadota</taxon>
        <taxon>Gammaproteobacteria</taxon>
        <taxon>Pseudomonadales</taxon>
        <taxon>Pseudomonadaceae</taxon>
        <taxon>Pseudomonas</taxon>
    </lineage>
</organism>
<keyword evidence="3" id="KW-1185">Reference proteome</keyword>
<reference evidence="2" key="1">
    <citation type="journal article" date="2014" name="Int. J. Syst. Evol. Microbiol.">
        <title>Complete genome sequence of Corynebacterium casei LMG S-19264T (=DSM 44701T), isolated from a smear-ripened cheese.</title>
        <authorList>
            <consortium name="US DOE Joint Genome Institute (JGI-PGF)"/>
            <person name="Walter F."/>
            <person name="Albersmeier A."/>
            <person name="Kalinowski J."/>
            <person name="Ruckert C."/>
        </authorList>
    </citation>
    <scope>NUCLEOTIDE SEQUENCE</scope>
    <source>
        <strain evidence="2">VKM B-2935</strain>
    </source>
</reference>
<keyword evidence="1" id="KW-0472">Membrane</keyword>
<accession>A0A9W6NH86</accession>
<keyword evidence="1" id="KW-1133">Transmembrane helix</keyword>
<gene>
    <name evidence="2" type="ORF">GCM10017655_36910</name>
</gene>
<dbReference type="Pfam" id="PF05751">
    <property type="entry name" value="FixH"/>
    <property type="match status" value="1"/>
</dbReference>
<dbReference type="InterPro" id="IPR008620">
    <property type="entry name" value="FixH"/>
</dbReference>
<dbReference type="Proteomes" id="UP001143328">
    <property type="component" value="Unassembled WGS sequence"/>
</dbReference>
<evidence type="ECO:0000313" key="2">
    <source>
        <dbReference type="EMBL" id="GLK90627.1"/>
    </source>
</evidence>
<comment type="caution">
    <text evidence="2">The sequence shown here is derived from an EMBL/GenBank/DDBJ whole genome shotgun (WGS) entry which is preliminary data.</text>
</comment>